<dbReference type="PANTHER" id="PTHR43133:SF8">
    <property type="entry name" value="RNA POLYMERASE SIGMA FACTOR HI_1459-RELATED"/>
    <property type="match status" value="1"/>
</dbReference>
<accession>A0ABV4CU31</accession>
<dbReference type="SUPFAM" id="SSF88659">
    <property type="entry name" value="Sigma3 and sigma4 domains of RNA polymerase sigma factors"/>
    <property type="match status" value="1"/>
</dbReference>
<dbReference type="InterPro" id="IPR039425">
    <property type="entry name" value="RNA_pol_sigma-70-like"/>
</dbReference>
<protein>
    <submittedName>
        <fullName evidence="8">Sigma-70 family RNA polymerase sigma factor</fullName>
    </submittedName>
</protein>
<dbReference type="Gene3D" id="1.10.1740.10">
    <property type="match status" value="1"/>
</dbReference>
<dbReference type="InterPro" id="IPR014284">
    <property type="entry name" value="RNA_pol_sigma-70_dom"/>
</dbReference>
<sequence>MEQHKLTSTFLRIRAGLGRCAARMLGDDDAVDDALQDAFFRLWQRRDTIKTEKDAECLSVTTVRNVALDMLRRRKVRLAVSIDEAGDTADYDDSEEREELYMCVKAIIDSRLSPRQQAVLKMHDRDGMAYCDIAEEIGTTQENVRMILSRARKTIREIYKETRYE</sequence>
<keyword evidence="2" id="KW-0805">Transcription regulation</keyword>
<dbReference type="NCBIfam" id="TIGR02937">
    <property type="entry name" value="sigma70-ECF"/>
    <property type="match status" value="1"/>
</dbReference>
<feature type="domain" description="RNA polymerase sigma-70 region 4" evidence="7">
    <location>
        <begin position="111"/>
        <end position="157"/>
    </location>
</feature>
<keyword evidence="3" id="KW-0731">Sigma factor</keyword>
<evidence type="ECO:0000313" key="8">
    <source>
        <dbReference type="EMBL" id="MEY8244890.1"/>
    </source>
</evidence>
<dbReference type="PANTHER" id="PTHR43133">
    <property type="entry name" value="RNA POLYMERASE ECF-TYPE SIGMA FACTO"/>
    <property type="match status" value="1"/>
</dbReference>
<dbReference type="Gene3D" id="1.10.10.10">
    <property type="entry name" value="Winged helix-like DNA-binding domain superfamily/Winged helix DNA-binding domain"/>
    <property type="match status" value="1"/>
</dbReference>
<dbReference type="SUPFAM" id="SSF88946">
    <property type="entry name" value="Sigma2 domain of RNA polymerase sigma factors"/>
    <property type="match status" value="1"/>
</dbReference>
<dbReference type="InterPro" id="IPR007627">
    <property type="entry name" value="RNA_pol_sigma70_r2"/>
</dbReference>
<dbReference type="Pfam" id="PF04542">
    <property type="entry name" value="Sigma70_r2"/>
    <property type="match status" value="1"/>
</dbReference>
<proteinExistence type="inferred from homology"/>
<dbReference type="EMBL" id="JBCLPP010000009">
    <property type="protein sequence ID" value="MEY8244890.1"/>
    <property type="molecule type" value="Genomic_DNA"/>
</dbReference>
<dbReference type="InterPro" id="IPR013324">
    <property type="entry name" value="RNA_pol_sigma_r3/r4-like"/>
</dbReference>
<dbReference type="InterPro" id="IPR007630">
    <property type="entry name" value="RNA_pol_sigma70_r4"/>
</dbReference>
<dbReference type="CDD" id="cd06171">
    <property type="entry name" value="Sigma70_r4"/>
    <property type="match status" value="1"/>
</dbReference>
<evidence type="ECO:0000256" key="1">
    <source>
        <dbReference type="ARBA" id="ARBA00010641"/>
    </source>
</evidence>
<keyword evidence="4" id="KW-0238">DNA-binding</keyword>
<dbReference type="RefSeq" id="WP_121699352.1">
    <property type="nucleotide sequence ID" value="NZ_JBCLPP010000009.1"/>
</dbReference>
<dbReference type="Proteomes" id="UP001565200">
    <property type="component" value="Unassembled WGS sequence"/>
</dbReference>
<comment type="similarity">
    <text evidence="1">Belongs to the sigma-70 factor family. ECF subfamily.</text>
</comment>
<keyword evidence="9" id="KW-1185">Reference proteome</keyword>
<name>A0ABV4CU31_9BACT</name>
<comment type="caution">
    <text evidence="8">The sequence shown here is derived from an EMBL/GenBank/DDBJ whole genome shotgun (WGS) entry which is preliminary data.</text>
</comment>
<evidence type="ECO:0000313" key="9">
    <source>
        <dbReference type="Proteomes" id="UP001565200"/>
    </source>
</evidence>
<dbReference type="Pfam" id="PF04545">
    <property type="entry name" value="Sigma70_r4"/>
    <property type="match status" value="1"/>
</dbReference>
<keyword evidence="5" id="KW-0804">Transcription</keyword>
<evidence type="ECO:0000256" key="2">
    <source>
        <dbReference type="ARBA" id="ARBA00023015"/>
    </source>
</evidence>
<evidence type="ECO:0000256" key="5">
    <source>
        <dbReference type="ARBA" id="ARBA00023163"/>
    </source>
</evidence>
<organism evidence="8 9">
    <name type="scientific">Heminiphilus faecis</name>
    <dbReference type="NCBI Taxonomy" id="2601703"/>
    <lineage>
        <taxon>Bacteria</taxon>
        <taxon>Pseudomonadati</taxon>
        <taxon>Bacteroidota</taxon>
        <taxon>Bacteroidia</taxon>
        <taxon>Bacteroidales</taxon>
        <taxon>Muribaculaceae</taxon>
        <taxon>Heminiphilus</taxon>
    </lineage>
</organism>
<feature type="domain" description="RNA polymerase sigma-70 region 2" evidence="6">
    <location>
        <begin position="19"/>
        <end position="75"/>
    </location>
</feature>
<evidence type="ECO:0000256" key="3">
    <source>
        <dbReference type="ARBA" id="ARBA00023082"/>
    </source>
</evidence>
<evidence type="ECO:0000259" key="6">
    <source>
        <dbReference type="Pfam" id="PF04542"/>
    </source>
</evidence>
<reference evidence="8 9" key="1">
    <citation type="submission" date="2024-03" db="EMBL/GenBank/DDBJ databases">
        <title>Mouse gut bacterial collection (mGBC) of GemPharmatech.</title>
        <authorList>
            <person name="He Y."/>
            <person name="Dong L."/>
            <person name="Wu D."/>
            <person name="Gao X."/>
            <person name="Lin Z."/>
        </authorList>
    </citation>
    <scope>NUCLEOTIDE SEQUENCE [LARGE SCALE GENOMIC DNA]</scope>
    <source>
        <strain evidence="8 9">54-13</strain>
    </source>
</reference>
<dbReference type="InterPro" id="IPR013325">
    <property type="entry name" value="RNA_pol_sigma_r2"/>
</dbReference>
<dbReference type="InterPro" id="IPR036388">
    <property type="entry name" value="WH-like_DNA-bd_sf"/>
</dbReference>
<evidence type="ECO:0000256" key="4">
    <source>
        <dbReference type="ARBA" id="ARBA00023125"/>
    </source>
</evidence>
<evidence type="ECO:0000259" key="7">
    <source>
        <dbReference type="Pfam" id="PF04545"/>
    </source>
</evidence>
<gene>
    <name evidence="8" type="ORF">AAK873_04540</name>
</gene>